<dbReference type="SUPFAM" id="SSF141571">
    <property type="entry name" value="Pentapeptide repeat-like"/>
    <property type="match status" value="1"/>
</dbReference>
<dbReference type="Proteomes" id="UP000193884">
    <property type="component" value="Unassembled WGS sequence"/>
</dbReference>
<reference evidence="1 2" key="1">
    <citation type="submission" date="2017-03" db="EMBL/GenBank/DDBJ databases">
        <title>Whole genome sequences of fourteen strains of Bradyrhizobium canariense and one strain of Bradyrhizobium japonicum isolated from Lupinus (Papilionoideae: Genisteae) species in Algeria.</title>
        <authorList>
            <person name="Crovadore J."/>
            <person name="Chekireb D."/>
            <person name="Brachmann A."/>
            <person name="Chablais R."/>
            <person name="Cochard B."/>
            <person name="Lefort F."/>
        </authorList>
    </citation>
    <scope>NUCLEOTIDE SEQUENCE [LARGE SCALE GENOMIC DNA]</scope>
    <source>
        <strain evidence="1 2">UBMAN05</strain>
    </source>
</reference>
<dbReference type="RefSeq" id="WP_085384746.1">
    <property type="nucleotide sequence ID" value="NZ_NAFJ01000148.1"/>
</dbReference>
<proteinExistence type="predicted"/>
<sequence length="269" mass="29323">MIARRSILAAGVALAAFHKSPKRSSRRRVTQGELEEAKALHGLWLEGKSYGQRANFAYCDLSGLDFGSTAESQVVLRNADFTGADLSGVGGNDVNFHHASLQYASLVSSHFKSPVFSNAVLDGADCRNVHWGCSEKTIRVNLCEEDASKNAVFMNTSLAGTNFDYGRVKGYFYDCSFSSASFAGAQLSWSHFEGPVDGNRFDRAKLIDTSFRHTKISAATFRRATVTRADFYGAQLEPRIAHVLAALDVPIAKRRVRGPDSTGLKATEL</sequence>
<dbReference type="PANTHER" id="PTHR14136:SF17">
    <property type="entry name" value="BTB_POZ DOMAIN-CONTAINING PROTEIN KCTD9"/>
    <property type="match status" value="1"/>
</dbReference>
<name>A0ABX3X235_9BRAD</name>
<dbReference type="EMBL" id="NAFK01000163">
    <property type="protein sequence ID" value="OSJ27806.1"/>
    <property type="molecule type" value="Genomic_DNA"/>
</dbReference>
<organism evidence="1 2">
    <name type="scientific">Bradyrhizobium canariense</name>
    <dbReference type="NCBI Taxonomy" id="255045"/>
    <lineage>
        <taxon>Bacteria</taxon>
        <taxon>Pseudomonadati</taxon>
        <taxon>Pseudomonadota</taxon>
        <taxon>Alphaproteobacteria</taxon>
        <taxon>Hyphomicrobiales</taxon>
        <taxon>Nitrobacteraceae</taxon>
        <taxon>Bradyrhizobium</taxon>
    </lineage>
</organism>
<accession>A0ABX3X235</accession>
<evidence type="ECO:0008006" key="3">
    <source>
        <dbReference type="Google" id="ProtNLM"/>
    </source>
</evidence>
<dbReference type="Pfam" id="PF00805">
    <property type="entry name" value="Pentapeptide"/>
    <property type="match status" value="3"/>
</dbReference>
<dbReference type="PANTHER" id="PTHR14136">
    <property type="entry name" value="BTB_POZ DOMAIN-CONTAINING PROTEIN KCTD9"/>
    <property type="match status" value="1"/>
</dbReference>
<comment type="caution">
    <text evidence="1">The sequence shown here is derived from an EMBL/GenBank/DDBJ whole genome shotgun (WGS) entry which is preliminary data.</text>
</comment>
<keyword evidence="2" id="KW-1185">Reference proteome</keyword>
<evidence type="ECO:0000313" key="1">
    <source>
        <dbReference type="EMBL" id="OSJ27806.1"/>
    </source>
</evidence>
<protein>
    <recommendedName>
        <fullName evidence="3">Pentapeptide repeat-containing protein</fullName>
    </recommendedName>
</protein>
<gene>
    <name evidence="1" type="ORF">BST63_18870</name>
</gene>
<evidence type="ECO:0000313" key="2">
    <source>
        <dbReference type="Proteomes" id="UP000193884"/>
    </source>
</evidence>
<dbReference type="InterPro" id="IPR001646">
    <property type="entry name" value="5peptide_repeat"/>
</dbReference>
<dbReference type="Gene3D" id="2.160.20.80">
    <property type="entry name" value="E3 ubiquitin-protein ligase SopA"/>
    <property type="match status" value="2"/>
</dbReference>
<dbReference type="InterPro" id="IPR051082">
    <property type="entry name" value="Pentapeptide-BTB/POZ_domain"/>
</dbReference>